<sequence>MLGQDEGHQVTSLREEGKVILPVSSGGRTTPLVTSLHLRQRQAQDTTSFRSGHRSPRASTRCTISPISSGGIRSHLPPSSSSSPVTSNAPSLPPPSISSASSSSSTSPRSRRALFLDSLKRPRDDDETLDKNALCSDISPPSFLPSRSPRRARASARRAMG</sequence>
<reference evidence="2" key="1">
    <citation type="submission" date="2022-05" db="EMBL/GenBank/DDBJ databases">
        <title>The Musa troglodytarum L. genome provides insights into the mechanism of non-climacteric behaviour and enrichment of carotenoids.</title>
        <authorList>
            <person name="Wang J."/>
        </authorList>
    </citation>
    <scope>NUCLEOTIDE SEQUENCE</scope>
    <source>
        <tissue evidence="2">Leaf</tissue>
    </source>
</reference>
<feature type="compositionally biased region" description="Polar residues" evidence="1">
    <location>
        <begin position="57"/>
        <end position="68"/>
    </location>
</feature>
<evidence type="ECO:0000256" key="1">
    <source>
        <dbReference type="SAM" id="MobiDB-lite"/>
    </source>
</evidence>
<organism evidence="2 3">
    <name type="scientific">Musa troglodytarum</name>
    <name type="common">fe'i banana</name>
    <dbReference type="NCBI Taxonomy" id="320322"/>
    <lineage>
        <taxon>Eukaryota</taxon>
        <taxon>Viridiplantae</taxon>
        <taxon>Streptophyta</taxon>
        <taxon>Embryophyta</taxon>
        <taxon>Tracheophyta</taxon>
        <taxon>Spermatophyta</taxon>
        <taxon>Magnoliopsida</taxon>
        <taxon>Liliopsida</taxon>
        <taxon>Zingiberales</taxon>
        <taxon>Musaceae</taxon>
        <taxon>Musa</taxon>
    </lineage>
</organism>
<feature type="compositionally biased region" description="Polar residues" evidence="1">
    <location>
        <begin position="41"/>
        <end position="50"/>
    </location>
</feature>
<accession>A0A9E7GX80</accession>
<feature type="compositionally biased region" description="Basic and acidic residues" evidence="1">
    <location>
        <begin position="1"/>
        <end position="18"/>
    </location>
</feature>
<dbReference type="AlphaFoldDB" id="A0A9E7GX80"/>
<dbReference type="Proteomes" id="UP001055439">
    <property type="component" value="Chromosome 7"/>
</dbReference>
<protein>
    <submittedName>
        <fullName evidence="2">Uncharacterized protein</fullName>
    </submittedName>
</protein>
<feature type="compositionally biased region" description="Basic residues" evidence="1">
    <location>
        <begin position="148"/>
        <end position="161"/>
    </location>
</feature>
<name>A0A9E7GX80_9LILI</name>
<feature type="compositionally biased region" description="Low complexity" evidence="1">
    <location>
        <begin position="74"/>
        <end position="90"/>
    </location>
</feature>
<evidence type="ECO:0000313" key="3">
    <source>
        <dbReference type="Proteomes" id="UP001055439"/>
    </source>
</evidence>
<keyword evidence="3" id="KW-1185">Reference proteome</keyword>
<feature type="region of interest" description="Disordered" evidence="1">
    <location>
        <begin position="1"/>
        <end position="161"/>
    </location>
</feature>
<gene>
    <name evidence="2" type="ORF">MUK42_10645</name>
</gene>
<evidence type="ECO:0000313" key="2">
    <source>
        <dbReference type="EMBL" id="URE19722.1"/>
    </source>
</evidence>
<proteinExistence type="predicted"/>
<feature type="compositionally biased region" description="Low complexity" evidence="1">
    <location>
        <begin position="97"/>
        <end position="108"/>
    </location>
</feature>
<dbReference type="EMBL" id="CP097509">
    <property type="protein sequence ID" value="URE19722.1"/>
    <property type="molecule type" value="Genomic_DNA"/>
</dbReference>